<protein>
    <submittedName>
        <fullName evidence="1">Uncharacterized protein</fullName>
    </submittedName>
</protein>
<organism evidence="1 2">
    <name type="scientific">Psophocarpus tetragonolobus</name>
    <name type="common">Winged bean</name>
    <name type="synonym">Dolichos tetragonolobus</name>
    <dbReference type="NCBI Taxonomy" id="3891"/>
    <lineage>
        <taxon>Eukaryota</taxon>
        <taxon>Viridiplantae</taxon>
        <taxon>Streptophyta</taxon>
        <taxon>Embryophyta</taxon>
        <taxon>Tracheophyta</taxon>
        <taxon>Spermatophyta</taxon>
        <taxon>Magnoliopsida</taxon>
        <taxon>eudicotyledons</taxon>
        <taxon>Gunneridae</taxon>
        <taxon>Pentapetalae</taxon>
        <taxon>rosids</taxon>
        <taxon>fabids</taxon>
        <taxon>Fabales</taxon>
        <taxon>Fabaceae</taxon>
        <taxon>Papilionoideae</taxon>
        <taxon>50 kb inversion clade</taxon>
        <taxon>NPAAA clade</taxon>
        <taxon>indigoferoid/millettioid clade</taxon>
        <taxon>Phaseoleae</taxon>
        <taxon>Psophocarpus</taxon>
    </lineage>
</organism>
<keyword evidence="2" id="KW-1185">Reference proteome</keyword>
<dbReference type="Proteomes" id="UP001386955">
    <property type="component" value="Unassembled WGS sequence"/>
</dbReference>
<proteinExistence type="predicted"/>
<evidence type="ECO:0000313" key="1">
    <source>
        <dbReference type="EMBL" id="KAK7385734.1"/>
    </source>
</evidence>
<evidence type="ECO:0000313" key="2">
    <source>
        <dbReference type="Proteomes" id="UP001386955"/>
    </source>
</evidence>
<dbReference type="AlphaFoldDB" id="A0AAN9S0J7"/>
<reference evidence="1 2" key="1">
    <citation type="submission" date="2024-01" db="EMBL/GenBank/DDBJ databases">
        <title>The genomes of 5 underutilized Papilionoideae crops provide insights into root nodulation and disease resistanc.</title>
        <authorList>
            <person name="Jiang F."/>
        </authorList>
    </citation>
    <scope>NUCLEOTIDE SEQUENCE [LARGE SCALE GENOMIC DNA]</scope>
    <source>
        <strain evidence="1">DUOXIRENSHENG_FW03</strain>
        <tissue evidence="1">Leaves</tissue>
    </source>
</reference>
<gene>
    <name evidence="1" type="ORF">VNO78_31564</name>
</gene>
<comment type="caution">
    <text evidence="1">The sequence shown here is derived from an EMBL/GenBank/DDBJ whole genome shotgun (WGS) entry which is preliminary data.</text>
</comment>
<dbReference type="EMBL" id="JAYMYS010000008">
    <property type="protein sequence ID" value="KAK7385734.1"/>
    <property type="molecule type" value="Genomic_DNA"/>
</dbReference>
<name>A0AAN9S0J7_PSOTE</name>
<sequence length="95" mass="10680">MTEEDRSDEPTVRNGEEVHTLQCCVDWWRSSVLGIEEDCLKMSFPDLPLEFPGKLSHNLTFISIYTKKARVWKSDAQGQCVSGHSIGWGGKVPAL</sequence>
<accession>A0AAN9S0J7</accession>